<sequence length="73" mass="8051">MNEDNRTIALMAASIYGGLLAIPPKRDNNPTAESAMKTSIAIASEIYNRCNKDFPIYVRYGDGTDNGCTYSER</sequence>
<gene>
    <name evidence="1" type="ORF">UFOVP354_49</name>
</gene>
<proteinExistence type="predicted"/>
<organism evidence="1">
    <name type="scientific">uncultured Caudovirales phage</name>
    <dbReference type="NCBI Taxonomy" id="2100421"/>
    <lineage>
        <taxon>Viruses</taxon>
        <taxon>Duplodnaviria</taxon>
        <taxon>Heunggongvirae</taxon>
        <taxon>Uroviricota</taxon>
        <taxon>Caudoviricetes</taxon>
        <taxon>Peduoviridae</taxon>
        <taxon>Maltschvirus</taxon>
        <taxon>Maltschvirus maltsch</taxon>
    </lineage>
</organism>
<protein>
    <submittedName>
        <fullName evidence="1">Uncharacterized protein</fullName>
    </submittedName>
</protein>
<name>A0A6J5M7R5_9CAUD</name>
<evidence type="ECO:0000313" key="1">
    <source>
        <dbReference type="EMBL" id="CAB4139829.1"/>
    </source>
</evidence>
<accession>A0A6J5M7R5</accession>
<reference evidence="1" key="1">
    <citation type="submission" date="2020-04" db="EMBL/GenBank/DDBJ databases">
        <authorList>
            <person name="Chiriac C."/>
            <person name="Salcher M."/>
            <person name="Ghai R."/>
            <person name="Kavagutti S V."/>
        </authorList>
    </citation>
    <scope>NUCLEOTIDE SEQUENCE</scope>
</reference>
<dbReference type="EMBL" id="LR796368">
    <property type="protein sequence ID" value="CAB4139829.1"/>
    <property type="molecule type" value="Genomic_DNA"/>
</dbReference>